<dbReference type="InterPro" id="IPR001031">
    <property type="entry name" value="Thioesterase"/>
</dbReference>
<keyword evidence="3" id="KW-1185">Reference proteome</keyword>
<protein>
    <submittedName>
        <fullName evidence="2">Thioesterase domain-containing protein</fullName>
    </submittedName>
</protein>
<dbReference type="Pfam" id="PF00975">
    <property type="entry name" value="Thioesterase"/>
    <property type="match status" value="1"/>
</dbReference>
<sequence length="253" mass="27313">MRPAAYFHGQPGARLELGLLPPLPADLFAPDRNRDRPELSAERYYDHLAQEIRRRWPDGGLRLVGFSIGAFVACEVALRLSDRDPALDLISPAAPLGLGDFLPQMAGGPVFRLARDNAMAFRVLTWAQGLVARGAPDLLLDQLFASAAGEDAGLARSAEFRRILTSAMNQSLGQGAVGYRRDLRAYVRTPPDRFAGLGAPMTLWHGAADTWAPLGMSQALAAQDPGRRQVRVLTGQSHYSTLMAAAGEIFAAP</sequence>
<evidence type="ECO:0000259" key="1">
    <source>
        <dbReference type="Pfam" id="PF00975"/>
    </source>
</evidence>
<accession>A0ABW3SZR5</accession>
<dbReference type="SUPFAM" id="SSF53474">
    <property type="entry name" value="alpha/beta-Hydrolases"/>
    <property type="match status" value="1"/>
</dbReference>
<evidence type="ECO:0000313" key="3">
    <source>
        <dbReference type="Proteomes" id="UP001597216"/>
    </source>
</evidence>
<dbReference type="EMBL" id="JBHTLQ010000009">
    <property type="protein sequence ID" value="MFD1190125.1"/>
    <property type="molecule type" value="Genomic_DNA"/>
</dbReference>
<organism evidence="2 3">
    <name type="scientific">Phenylobacterium conjunctum</name>
    <dbReference type="NCBI Taxonomy" id="1298959"/>
    <lineage>
        <taxon>Bacteria</taxon>
        <taxon>Pseudomonadati</taxon>
        <taxon>Pseudomonadota</taxon>
        <taxon>Alphaproteobacteria</taxon>
        <taxon>Caulobacterales</taxon>
        <taxon>Caulobacteraceae</taxon>
        <taxon>Phenylobacterium</taxon>
    </lineage>
</organism>
<dbReference type="RefSeq" id="WP_377352957.1">
    <property type="nucleotide sequence ID" value="NZ_JBHTLQ010000009.1"/>
</dbReference>
<dbReference type="Proteomes" id="UP001597216">
    <property type="component" value="Unassembled WGS sequence"/>
</dbReference>
<proteinExistence type="predicted"/>
<comment type="caution">
    <text evidence="2">The sequence shown here is derived from an EMBL/GenBank/DDBJ whole genome shotgun (WGS) entry which is preliminary data.</text>
</comment>
<feature type="domain" description="Thioesterase" evidence="1">
    <location>
        <begin position="30"/>
        <end position="85"/>
    </location>
</feature>
<gene>
    <name evidence="2" type="ORF">ACFQ27_05985</name>
</gene>
<evidence type="ECO:0000313" key="2">
    <source>
        <dbReference type="EMBL" id="MFD1190125.1"/>
    </source>
</evidence>
<reference evidence="3" key="1">
    <citation type="journal article" date="2019" name="Int. J. Syst. Evol. Microbiol.">
        <title>The Global Catalogue of Microorganisms (GCM) 10K type strain sequencing project: providing services to taxonomists for standard genome sequencing and annotation.</title>
        <authorList>
            <consortium name="The Broad Institute Genomics Platform"/>
            <consortium name="The Broad Institute Genome Sequencing Center for Infectious Disease"/>
            <person name="Wu L."/>
            <person name="Ma J."/>
        </authorList>
    </citation>
    <scope>NUCLEOTIDE SEQUENCE [LARGE SCALE GENOMIC DNA]</scope>
    <source>
        <strain evidence="3">CCUG 55074</strain>
    </source>
</reference>
<name>A0ABW3SZR5_9CAUL</name>
<dbReference type="InterPro" id="IPR029058">
    <property type="entry name" value="AB_hydrolase_fold"/>
</dbReference>
<dbReference type="Gene3D" id="3.40.50.1820">
    <property type="entry name" value="alpha/beta hydrolase"/>
    <property type="match status" value="1"/>
</dbReference>